<dbReference type="PANTHER" id="PTHR37860">
    <property type="entry name" value="AGAP008810-PA"/>
    <property type="match status" value="1"/>
</dbReference>
<sequence length="841" mass="96525">MDTGSVWLKGGKSTEWGLEVVQIQAGIKTSYQKAVAFINGILKDFYLTELASRRLNVMLILSDLSFIKELHVSFVKHLEELWHGLSAMVQHHWNTMLETIEPTFIHLIHYLEALSWKASKEILGKELQAIVLEIIEEFRELEKLPSIQFAIKKFNEVYVKFMWFYDYLDVGNRFQRAVTLIHSKLTDITQTALQAENRYREAKTKFIFDPENGLVELEQKLPMSWHTFNETPKFEEIPEYKYLASIQEYFDTSNTTFWSIYHDYNYYSESSNWLPPFKAQAVLAGPQHIITFDRKFIEYQGTCSYLLAADFVDHNFTLVISYDDKPKRGAYEISFIAGKKVVSVNIFNDEVTFQKGMSRLPLEFGDIYVYQETSMINIDSIRGFSLRCNLKFDTCTFTLSGPWTVGSCSLKGSGTVVSCSFEGSEMPSQEVHNYLSFESNCPGTGTISHYGEENSLMMRVYDGHRHLKAALLYAYNLVHDPHFLSTHHLHMLCEVPFLVKRNPQVPVGSTSPDFKSLFFDDRISSYTPLKDHQPSKFYLSQDFTLQLIIREQGFHKELSGVLSADKRWYFGKTAGLLGTMDNEPSTDFLTSQKTLETDIAKFAQSWLIDANKCSSNKNLATKAISGDPDVINQCDLFFKSKTSPFYTCFTVYTAIDIRNKTFHEDVFERPWSVCEPDLQFCDGLYADMFDGKHTLKDPRLMCQVLRYIFLKLNLSTSVAIPQFMKKIQKSLYGTVRFTVPVTGKQCIGEPFENFYAELRALATPYEFGDQEDKLLRAQIILGVNSQSIKQHLLREDTTIDKVVEYCKSVELADKNLKTIEDGGGSSQMSNTEIGKRAEDFA</sequence>
<accession>A0A7R9HS67</accession>
<dbReference type="InterPro" id="IPR001846">
    <property type="entry name" value="VWF_type-D"/>
</dbReference>
<dbReference type="Pfam" id="PF00094">
    <property type="entry name" value="VWD"/>
    <property type="match status" value="1"/>
</dbReference>
<feature type="region of interest" description="Disordered" evidence="1">
    <location>
        <begin position="820"/>
        <end position="841"/>
    </location>
</feature>
<evidence type="ECO:0000313" key="3">
    <source>
        <dbReference type="EMBL" id="CAD7432411.1"/>
    </source>
</evidence>
<dbReference type="AlphaFoldDB" id="A0A7R9HS67"/>
<proteinExistence type="predicted"/>
<organism evidence="3">
    <name type="scientific">Timema monikensis</name>
    <dbReference type="NCBI Taxonomy" id="170555"/>
    <lineage>
        <taxon>Eukaryota</taxon>
        <taxon>Metazoa</taxon>
        <taxon>Ecdysozoa</taxon>
        <taxon>Arthropoda</taxon>
        <taxon>Hexapoda</taxon>
        <taxon>Insecta</taxon>
        <taxon>Pterygota</taxon>
        <taxon>Neoptera</taxon>
        <taxon>Polyneoptera</taxon>
        <taxon>Phasmatodea</taxon>
        <taxon>Timematodea</taxon>
        <taxon>Timematoidea</taxon>
        <taxon>Timematidae</taxon>
        <taxon>Timema</taxon>
    </lineage>
</organism>
<protein>
    <recommendedName>
        <fullName evidence="2">VWFD domain-containing protein</fullName>
    </recommendedName>
</protein>
<gene>
    <name evidence="3" type="ORF">TMSB3V08_LOCUS9120</name>
</gene>
<feature type="domain" description="VWFD" evidence="2">
    <location>
        <begin position="279"/>
        <end position="614"/>
    </location>
</feature>
<dbReference type="PROSITE" id="PS51233">
    <property type="entry name" value="VWFD"/>
    <property type="match status" value="1"/>
</dbReference>
<evidence type="ECO:0000259" key="2">
    <source>
        <dbReference type="PROSITE" id="PS51233"/>
    </source>
</evidence>
<evidence type="ECO:0000256" key="1">
    <source>
        <dbReference type="SAM" id="MobiDB-lite"/>
    </source>
</evidence>
<reference evidence="3" key="1">
    <citation type="submission" date="2020-11" db="EMBL/GenBank/DDBJ databases">
        <authorList>
            <person name="Tran Van P."/>
        </authorList>
    </citation>
    <scope>NUCLEOTIDE SEQUENCE</scope>
</reference>
<dbReference type="PANTHER" id="PTHR37860:SF1">
    <property type="match status" value="1"/>
</dbReference>
<dbReference type="EMBL" id="OB795562">
    <property type="protein sequence ID" value="CAD7432411.1"/>
    <property type="molecule type" value="Genomic_DNA"/>
</dbReference>
<name>A0A7R9HS67_9NEOP</name>